<dbReference type="GO" id="GO:0016887">
    <property type="term" value="F:ATP hydrolysis activity"/>
    <property type="evidence" value="ECO:0007669"/>
    <property type="project" value="InterPro"/>
</dbReference>
<dbReference type="InterPro" id="IPR050168">
    <property type="entry name" value="AAA_ATPase_domain"/>
</dbReference>
<gene>
    <name evidence="8" type="ORF">KP509_01G000400</name>
</gene>
<evidence type="ECO:0000256" key="5">
    <source>
        <dbReference type="ARBA" id="ARBA00022840"/>
    </source>
</evidence>
<dbReference type="OMA" id="FEMFINC"/>
<dbReference type="FunFam" id="3.40.50.300:FF:000567">
    <property type="entry name" value="ATPase, AAA family protein"/>
    <property type="match status" value="1"/>
</dbReference>
<dbReference type="Pfam" id="PF00004">
    <property type="entry name" value="AAA"/>
    <property type="match status" value="1"/>
</dbReference>
<feature type="domain" description="AAA+ ATPase" evidence="7">
    <location>
        <begin position="14"/>
        <end position="150"/>
    </location>
</feature>
<accession>A0A8T2VGU8</accession>
<dbReference type="PANTHER" id="PTHR23077">
    <property type="entry name" value="AAA-FAMILY ATPASE"/>
    <property type="match status" value="1"/>
</dbReference>
<dbReference type="SUPFAM" id="SSF52540">
    <property type="entry name" value="P-loop containing nucleoside triphosphate hydrolases"/>
    <property type="match status" value="1"/>
</dbReference>
<comment type="caution">
    <text evidence="8">The sequence shown here is derived from an EMBL/GenBank/DDBJ whole genome shotgun (WGS) entry which is preliminary data.</text>
</comment>
<dbReference type="GO" id="GO:0003723">
    <property type="term" value="F:RNA binding"/>
    <property type="evidence" value="ECO:0007669"/>
    <property type="project" value="TreeGrafter"/>
</dbReference>
<keyword evidence="2" id="KW-0963">Cytoplasm</keyword>
<dbReference type="PROSITE" id="PS00674">
    <property type="entry name" value="AAA"/>
    <property type="match status" value="1"/>
</dbReference>
<dbReference type="AlphaFoldDB" id="A0A8T2VGU8"/>
<comment type="subcellular location">
    <subcellularLocation>
        <location evidence="1">Cytoplasm</location>
    </subcellularLocation>
</comment>
<dbReference type="Proteomes" id="UP000825935">
    <property type="component" value="Chromosome 1"/>
</dbReference>
<keyword evidence="4 6" id="KW-0547">Nucleotide-binding</keyword>
<evidence type="ECO:0000256" key="2">
    <source>
        <dbReference type="ARBA" id="ARBA00022490"/>
    </source>
</evidence>
<dbReference type="GO" id="GO:0042254">
    <property type="term" value="P:ribosome biogenesis"/>
    <property type="evidence" value="ECO:0007669"/>
    <property type="project" value="TreeGrafter"/>
</dbReference>
<dbReference type="SMART" id="SM00382">
    <property type="entry name" value="AAA"/>
    <property type="match status" value="1"/>
</dbReference>
<evidence type="ECO:0000256" key="1">
    <source>
        <dbReference type="ARBA" id="ARBA00004496"/>
    </source>
</evidence>
<reference evidence="8" key="1">
    <citation type="submission" date="2021-08" db="EMBL/GenBank/DDBJ databases">
        <title>WGS assembly of Ceratopteris richardii.</title>
        <authorList>
            <person name="Marchant D.B."/>
            <person name="Chen G."/>
            <person name="Jenkins J."/>
            <person name="Shu S."/>
            <person name="Leebens-Mack J."/>
            <person name="Grimwood J."/>
            <person name="Schmutz J."/>
            <person name="Soltis P."/>
            <person name="Soltis D."/>
            <person name="Chen Z.-H."/>
        </authorList>
    </citation>
    <scope>NUCLEOTIDE SEQUENCE</scope>
    <source>
        <strain evidence="8">Whitten #5841</strain>
        <tissue evidence="8">Leaf</tissue>
    </source>
</reference>
<protein>
    <recommendedName>
        <fullName evidence="7">AAA+ ATPase domain-containing protein</fullName>
    </recommendedName>
</protein>
<dbReference type="Gene3D" id="3.40.50.300">
    <property type="entry name" value="P-loop containing nucleotide triphosphate hydrolases"/>
    <property type="match status" value="1"/>
</dbReference>
<comment type="similarity">
    <text evidence="6">Belongs to the AAA ATPase family.</text>
</comment>
<proteinExistence type="inferred from homology"/>
<dbReference type="GO" id="GO:0005737">
    <property type="term" value="C:cytoplasm"/>
    <property type="evidence" value="ECO:0007669"/>
    <property type="project" value="UniProtKB-SubCell"/>
</dbReference>
<dbReference type="GO" id="GO:0005524">
    <property type="term" value="F:ATP binding"/>
    <property type="evidence" value="ECO:0007669"/>
    <property type="project" value="UniProtKB-KW"/>
</dbReference>
<dbReference type="PANTHER" id="PTHR23077:SF171">
    <property type="entry name" value="NUCLEAR VALOSIN-CONTAINING PROTEIN-LIKE"/>
    <property type="match status" value="1"/>
</dbReference>
<keyword evidence="9" id="KW-1185">Reference proteome</keyword>
<dbReference type="InterPro" id="IPR003960">
    <property type="entry name" value="ATPase_AAA_CS"/>
</dbReference>
<dbReference type="InterPro" id="IPR003959">
    <property type="entry name" value="ATPase_AAA_core"/>
</dbReference>
<keyword evidence="3" id="KW-0934">Plastid</keyword>
<name>A0A8T2VGU8_CERRI</name>
<sequence>MKHPQEYEQLGMDTDRGFLLYGPPGCGKTLVAKAIANDAQANFIYIKGPELLNKYVGKSEHVVWSLFARARSCAPCIIFFDEMDALAPRHGTDGNAIAERVLNQLLIEMDGADKQKGVFLIGATNRPDTVDPAVLRPGRLGKLLYISLLDSEGRHSILKALTK</sequence>
<evidence type="ECO:0000313" key="8">
    <source>
        <dbReference type="EMBL" id="KAH7445284.1"/>
    </source>
</evidence>
<dbReference type="InterPro" id="IPR027417">
    <property type="entry name" value="P-loop_NTPase"/>
</dbReference>
<dbReference type="EMBL" id="CM035406">
    <property type="protein sequence ID" value="KAH7445284.1"/>
    <property type="molecule type" value="Genomic_DNA"/>
</dbReference>
<evidence type="ECO:0000256" key="4">
    <source>
        <dbReference type="ARBA" id="ARBA00022741"/>
    </source>
</evidence>
<organism evidence="8 9">
    <name type="scientific">Ceratopteris richardii</name>
    <name type="common">Triangle waterfern</name>
    <dbReference type="NCBI Taxonomy" id="49495"/>
    <lineage>
        <taxon>Eukaryota</taxon>
        <taxon>Viridiplantae</taxon>
        <taxon>Streptophyta</taxon>
        <taxon>Embryophyta</taxon>
        <taxon>Tracheophyta</taxon>
        <taxon>Polypodiopsida</taxon>
        <taxon>Polypodiidae</taxon>
        <taxon>Polypodiales</taxon>
        <taxon>Pteridineae</taxon>
        <taxon>Pteridaceae</taxon>
        <taxon>Parkerioideae</taxon>
        <taxon>Ceratopteris</taxon>
    </lineage>
</organism>
<evidence type="ECO:0000256" key="6">
    <source>
        <dbReference type="RuleBase" id="RU003651"/>
    </source>
</evidence>
<dbReference type="Gene3D" id="1.10.8.60">
    <property type="match status" value="1"/>
</dbReference>
<dbReference type="GO" id="GO:0005634">
    <property type="term" value="C:nucleus"/>
    <property type="evidence" value="ECO:0007669"/>
    <property type="project" value="TreeGrafter"/>
</dbReference>
<keyword evidence="3" id="KW-0150">Chloroplast</keyword>
<evidence type="ECO:0000313" key="9">
    <source>
        <dbReference type="Proteomes" id="UP000825935"/>
    </source>
</evidence>
<dbReference type="OrthoDB" id="1685060at2759"/>
<evidence type="ECO:0000256" key="3">
    <source>
        <dbReference type="ARBA" id="ARBA00022528"/>
    </source>
</evidence>
<keyword evidence="5 6" id="KW-0067">ATP-binding</keyword>
<dbReference type="GO" id="GO:1990275">
    <property type="term" value="F:preribosome binding"/>
    <property type="evidence" value="ECO:0007669"/>
    <property type="project" value="TreeGrafter"/>
</dbReference>
<evidence type="ECO:0000259" key="7">
    <source>
        <dbReference type="SMART" id="SM00382"/>
    </source>
</evidence>
<dbReference type="InterPro" id="IPR003593">
    <property type="entry name" value="AAA+_ATPase"/>
</dbReference>